<proteinExistence type="predicted"/>
<name>A0A0J9XFS2_GEOCN</name>
<reference evidence="2" key="1">
    <citation type="submission" date="2014-03" db="EMBL/GenBank/DDBJ databases">
        <authorList>
            <person name="Casaregola S."/>
        </authorList>
    </citation>
    <scope>NUCLEOTIDE SEQUENCE [LARGE SCALE GENOMIC DNA]</scope>
    <source>
        <strain evidence="2">CLIB 918</strain>
    </source>
</reference>
<dbReference type="OrthoDB" id="275457at2759"/>
<organism evidence="2 3">
    <name type="scientific">Geotrichum candidum</name>
    <name type="common">Oospora lactis</name>
    <name type="synonym">Dipodascus geotrichum</name>
    <dbReference type="NCBI Taxonomy" id="1173061"/>
    <lineage>
        <taxon>Eukaryota</taxon>
        <taxon>Fungi</taxon>
        <taxon>Dikarya</taxon>
        <taxon>Ascomycota</taxon>
        <taxon>Saccharomycotina</taxon>
        <taxon>Dipodascomycetes</taxon>
        <taxon>Dipodascales</taxon>
        <taxon>Dipodascaceae</taxon>
        <taxon>Geotrichum</taxon>
    </lineage>
</organism>
<dbReference type="AlphaFoldDB" id="A0A0J9XFS2"/>
<dbReference type="Gene3D" id="3.40.50.720">
    <property type="entry name" value="NAD(P)-binding Rossmann-like Domain"/>
    <property type="match status" value="1"/>
</dbReference>
<gene>
    <name evidence="2" type="ORF">BN980_GECA12s01440g</name>
</gene>
<evidence type="ECO:0000313" key="2">
    <source>
        <dbReference type="EMBL" id="CDO55725.1"/>
    </source>
</evidence>
<comment type="caution">
    <text evidence="2">The sequence shown here is derived from an EMBL/GenBank/DDBJ whole genome shotgun (WGS) entry which is preliminary data.</text>
</comment>
<dbReference type="Proteomes" id="UP000242525">
    <property type="component" value="Unassembled WGS sequence"/>
</dbReference>
<dbReference type="STRING" id="1173061.A0A0J9XFS2"/>
<dbReference type="Pfam" id="PF01370">
    <property type="entry name" value="Epimerase"/>
    <property type="match status" value="1"/>
</dbReference>
<feature type="domain" description="NAD-dependent epimerase/dehydratase" evidence="1">
    <location>
        <begin position="59"/>
        <end position="220"/>
    </location>
</feature>
<dbReference type="InterPro" id="IPR036291">
    <property type="entry name" value="NAD(P)-bd_dom_sf"/>
</dbReference>
<dbReference type="PANTHER" id="PTHR12126:SF11">
    <property type="entry name" value="NADH DEHYDROGENASE [UBIQUINONE] 1 ALPHA SUBCOMPLEX SUBUNIT 9, MITOCHONDRIAL"/>
    <property type="match status" value="1"/>
</dbReference>
<protein>
    <submittedName>
        <fullName evidence="2">NUEM subunit of mitochondrial NADH:ubiquinone oxidoreductase (Complex I), putative</fullName>
    </submittedName>
</protein>
<evidence type="ECO:0000313" key="3">
    <source>
        <dbReference type="Proteomes" id="UP000242525"/>
    </source>
</evidence>
<keyword evidence="3" id="KW-1185">Reference proteome</keyword>
<dbReference type="InterPro" id="IPR051207">
    <property type="entry name" value="ComplexI_NDUFA9_subunit"/>
</dbReference>
<dbReference type="GO" id="GO:0044877">
    <property type="term" value="F:protein-containing complex binding"/>
    <property type="evidence" value="ECO:0007669"/>
    <property type="project" value="TreeGrafter"/>
</dbReference>
<dbReference type="SUPFAM" id="SSF51735">
    <property type="entry name" value="NAD(P)-binding Rossmann-fold domains"/>
    <property type="match status" value="1"/>
</dbReference>
<sequence length="380" mass="42642">MIRSMRIVASKPSLGSYKTVRGIQTFDNLVSDINITRAGKTLLASGTGGRSSRTGYTATVFGASGFLGNYLTSRLANRGTITVVPYREEMKKRHLKVQGDLGVVNFVEMDIRNVQSIEDSVKHSDIVFNLMGREYPTKNFSYDDVHVEGARRVAEAVAKYNVSRLVHVSAFNADPNSTSEFNRTKGLGELAVREVIPDATIVRPSVMYGNGDKFLNKIASATRLFSANHNKETLRPVSVLDVAAALEKIGYDDSTVGKTYELYGPKEYTMAQIHAMVQEATQNKLLQVNLPKQVYQFIAQLTQYIYWPTISPDQVERMFINQVVDENAATFADLGIKPAQLEDLVLKTVRHWRSYLHLHDTVETDAQRRKEREYIHVIDG</sequence>
<accession>A0A0J9XFS2</accession>
<dbReference type="InterPro" id="IPR001509">
    <property type="entry name" value="Epimerase_deHydtase"/>
</dbReference>
<dbReference type="GO" id="GO:0005739">
    <property type="term" value="C:mitochondrion"/>
    <property type="evidence" value="ECO:0007669"/>
    <property type="project" value="TreeGrafter"/>
</dbReference>
<dbReference type="CDD" id="cd05271">
    <property type="entry name" value="NDUFA9_like_SDR_a"/>
    <property type="match status" value="1"/>
</dbReference>
<evidence type="ECO:0000259" key="1">
    <source>
        <dbReference type="Pfam" id="PF01370"/>
    </source>
</evidence>
<dbReference type="EMBL" id="CCBN010000012">
    <property type="protein sequence ID" value="CDO55725.1"/>
    <property type="molecule type" value="Genomic_DNA"/>
</dbReference>
<dbReference type="PANTHER" id="PTHR12126">
    <property type="entry name" value="NADH-UBIQUINONE OXIDOREDUCTASE 39 KDA SUBUNIT-RELATED"/>
    <property type="match status" value="1"/>
</dbReference>
<dbReference type="FunFam" id="3.40.50.720:FF:000358">
    <property type="entry name" value="NADH-ubiquinone oxidoreductase 39 kDa subunit"/>
    <property type="match status" value="1"/>
</dbReference>